<organism evidence="5 6">
    <name type="scientific">Triticum turgidum subsp. durum</name>
    <name type="common">Durum wheat</name>
    <name type="synonym">Triticum durum</name>
    <dbReference type="NCBI Taxonomy" id="4567"/>
    <lineage>
        <taxon>Eukaryota</taxon>
        <taxon>Viridiplantae</taxon>
        <taxon>Streptophyta</taxon>
        <taxon>Embryophyta</taxon>
        <taxon>Tracheophyta</taxon>
        <taxon>Spermatophyta</taxon>
        <taxon>Magnoliopsida</taxon>
        <taxon>Liliopsida</taxon>
        <taxon>Poales</taxon>
        <taxon>Poaceae</taxon>
        <taxon>BOP clade</taxon>
        <taxon>Pooideae</taxon>
        <taxon>Triticodae</taxon>
        <taxon>Triticeae</taxon>
        <taxon>Triticinae</taxon>
        <taxon>Triticum</taxon>
    </lineage>
</organism>
<dbReference type="PANTHER" id="PTHR43768:SF23">
    <property type="entry name" value="TREHALOSE-PHOSPHATE PHOSPHATASE 1-RELATED"/>
    <property type="match status" value="1"/>
</dbReference>
<evidence type="ECO:0008006" key="7">
    <source>
        <dbReference type="Google" id="ProtNLM"/>
    </source>
</evidence>
<keyword evidence="6" id="KW-1185">Reference proteome</keyword>
<keyword evidence="3" id="KW-0378">Hydrolase</keyword>
<dbReference type="Gramene" id="TRITD6Bv1G144550.4">
    <property type="protein sequence ID" value="TRITD6Bv1G144550.4"/>
    <property type="gene ID" value="TRITD6Bv1G144550"/>
</dbReference>
<dbReference type="InterPro" id="IPR003337">
    <property type="entry name" value="Trehalose_PPase"/>
</dbReference>
<protein>
    <recommendedName>
        <fullName evidence="7">Trehalose-phosphatase</fullName>
    </recommendedName>
</protein>
<dbReference type="SUPFAM" id="SSF56784">
    <property type="entry name" value="HAD-like"/>
    <property type="match status" value="1"/>
</dbReference>
<dbReference type="InterPro" id="IPR023214">
    <property type="entry name" value="HAD_sf"/>
</dbReference>
<evidence type="ECO:0000256" key="3">
    <source>
        <dbReference type="ARBA" id="ARBA00022801"/>
    </source>
</evidence>
<evidence type="ECO:0000256" key="4">
    <source>
        <dbReference type="SAM" id="MobiDB-lite"/>
    </source>
</evidence>
<reference evidence="5 6" key="1">
    <citation type="submission" date="2017-09" db="EMBL/GenBank/DDBJ databases">
        <authorList>
            <consortium name="International Durum Wheat Genome Sequencing Consortium (IDWGSC)"/>
            <person name="Milanesi L."/>
        </authorList>
    </citation>
    <scope>NUCLEOTIDE SEQUENCE [LARGE SCALE GENOMIC DNA]</scope>
    <source>
        <strain evidence="6">cv. Svevo</strain>
    </source>
</reference>
<proteinExistence type="predicted"/>
<dbReference type="GO" id="GO:0004805">
    <property type="term" value="F:trehalose-phosphatase activity"/>
    <property type="evidence" value="ECO:0007669"/>
    <property type="project" value="UniProtKB-EC"/>
</dbReference>
<dbReference type="AlphaFoldDB" id="A0A9R0YPG1"/>
<evidence type="ECO:0000313" key="5">
    <source>
        <dbReference type="EMBL" id="VAI59251.1"/>
    </source>
</evidence>
<feature type="compositionally biased region" description="Basic residues" evidence="4">
    <location>
        <begin position="94"/>
        <end position="112"/>
    </location>
</feature>
<dbReference type="EMBL" id="LT934122">
    <property type="protein sequence ID" value="VAI59251.1"/>
    <property type="molecule type" value="Genomic_DNA"/>
</dbReference>
<accession>A0A9R0YPG1</accession>
<evidence type="ECO:0000256" key="1">
    <source>
        <dbReference type="ARBA" id="ARBA00000500"/>
    </source>
</evidence>
<comment type="catalytic activity">
    <reaction evidence="1">
        <text>alpha,alpha-trehalose 6-phosphate + H2O = alpha,alpha-trehalose + phosphate</text>
        <dbReference type="Rhea" id="RHEA:23420"/>
        <dbReference type="ChEBI" id="CHEBI:15377"/>
        <dbReference type="ChEBI" id="CHEBI:16551"/>
        <dbReference type="ChEBI" id="CHEBI:43474"/>
        <dbReference type="ChEBI" id="CHEBI:58429"/>
        <dbReference type="EC" id="3.1.3.12"/>
    </reaction>
</comment>
<name>A0A9R0YPG1_TRITD</name>
<sequence>MVLEVRPVIDWDKGKAVEFLLQSLGLSDSEKVIPIYIGDDRTDEDAFKVPISFSGSCAVHSDLWPGCKLQAHGLLPLGSIRCFGRGTADTGYWSRRRPRKPRPSTRSGTRLK</sequence>
<evidence type="ECO:0000256" key="2">
    <source>
        <dbReference type="ARBA" id="ARBA00001968"/>
    </source>
</evidence>
<dbReference type="GO" id="GO:0005992">
    <property type="term" value="P:trehalose biosynthetic process"/>
    <property type="evidence" value="ECO:0007669"/>
    <property type="project" value="InterPro"/>
</dbReference>
<dbReference type="InterPro" id="IPR044651">
    <property type="entry name" value="OTSB-like"/>
</dbReference>
<feature type="region of interest" description="Disordered" evidence="4">
    <location>
        <begin position="84"/>
        <end position="112"/>
    </location>
</feature>
<dbReference type="Gene3D" id="3.40.50.1000">
    <property type="entry name" value="HAD superfamily/HAD-like"/>
    <property type="match status" value="1"/>
</dbReference>
<dbReference type="Pfam" id="PF02358">
    <property type="entry name" value="Trehalose_PPase"/>
    <property type="match status" value="1"/>
</dbReference>
<dbReference type="InterPro" id="IPR036412">
    <property type="entry name" value="HAD-like_sf"/>
</dbReference>
<dbReference type="Proteomes" id="UP000324705">
    <property type="component" value="Chromosome 6B"/>
</dbReference>
<dbReference type="PANTHER" id="PTHR43768">
    <property type="entry name" value="TREHALOSE 6-PHOSPHATE PHOSPHATASE"/>
    <property type="match status" value="1"/>
</dbReference>
<evidence type="ECO:0000313" key="6">
    <source>
        <dbReference type="Proteomes" id="UP000324705"/>
    </source>
</evidence>
<comment type="cofactor">
    <cofactor evidence="2">
        <name>a divalent metal cation</name>
        <dbReference type="ChEBI" id="CHEBI:60240"/>
    </cofactor>
</comment>
<gene>
    <name evidence="5" type="ORF">TRITD_6Bv1G144550</name>
</gene>